<dbReference type="STRING" id="168384.SAMN05660368_02908"/>
<evidence type="ECO:0000313" key="3">
    <source>
        <dbReference type="Proteomes" id="UP000005561"/>
    </source>
</evidence>
<dbReference type="SUPFAM" id="SSF51695">
    <property type="entry name" value="PLC-like phosphodiesterases"/>
    <property type="match status" value="1"/>
</dbReference>
<dbReference type="PANTHER" id="PTHR46211">
    <property type="entry name" value="GLYCEROPHOSPHORYL DIESTER PHOSPHODIESTERASE"/>
    <property type="match status" value="1"/>
</dbReference>
<proteinExistence type="predicted"/>
<dbReference type="PANTHER" id="PTHR46211:SF14">
    <property type="entry name" value="GLYCEROPHOSPHODIESTER PHOSPHODIESTERASE"/>
    <property type="match status" value="1"/>
</dbReference>
<dbReference type="Pfam" id="PF16387">
    <property type="entry name" value="DUF4996"/>
    <property type="match status" value="1"/>
</dbReference>
<organism evidence="2 3">
    <name type="scientific">Marvinbryantia formatexigens DSM 14469</name>
    <dbReference type="NCBI Taxonomy" id="478749"/>
    <lineage>
        <taxon>Bacteria</taxon>
        <taxon>Bacillati</taxon>
        <taxon>Bacillota</taxon>
        <taxon>Clostridia</taxon>
        <taxon>Lachnospirales</taxon>
        <taxon>Lachnospiraceae</taxon>
        <taxon>Marvinbryantia</taxon>
    </lineage>
</organism>
<dbReference type="InterPro" id="IPR017946">
    <property type="entry name" value="PLC-like_Pdiesterase_TIM-brl"/>
</dbReference>
<sequence length="273" mass="31011">MRTVSELKKEKGILIAAHRGTWGGNIPPNTIAAFDIALKDGADILEMDLFKSLDGEIFVFHTGKEPAHLDRHFNIETMTAAEIRKLRLCNGDLVETFVPLNSFDEVLEHYKNKCILNLDRCIGFVGDVIHAVKRHNMLDQILLKCDPSEQALKLVENYAPTVEFMPIFKEEDTASEKIEHMNINYIGAELVFEKETSHLAQDSYIEMMHKKGRILWGNAIVYSSRVLLAAGHNDDVSLAGNPERGWGWLADKGFDIIQTDWTRHCADYLNNRM</sequence>
<dbReference type="CDD" id="cd08566">
    <property type="entry name" value="GDPD_AtGDE_like"/>
    <property type="match status" value="1"/>
</dbReference>
<dbReference type="PROSITE" id="PS51704">
    <property type="entry name" value="GP_PDE"/>
    <property type="match status" value="1"/>
</dbReference>
<reference evidence="2" key="1">
    <citation type="submission" date="2009-07" db="EMBL/GenBank/DDBJ databases">
        <authorList>
            <person name="Weinstock G."/>
            <person name="Sodergren E."/>
            <person name="Clifton S."/>
            <person name="Fulton L."/>
            <person name="Fulton B."/>
            <person name="Courtney L."/>
            <person name="Fronick C."/>
            <person name="Harrison M."/>
            <person name="Strong C."/>
            <person name="Farmer C."/>
            <person name="Delahaunty K."/>
            <person name="Markovic C."/>
            <person name="Hall O."/>
            <person name="Minx P."/>
            <person name="Tomlinson C."/>
            <person name="Mitreva M."/>
            <person name="Nelson J."/>
            <person name="Hou S."/>
            <person name="Wollam A."/>
            <person name="Pepin K.H."/>
            <person name="Johnson M."/>
            <person name="Bhonagiri V."/>
            <person name="Nash W.E."/>
            <person name="Warren W."/>
            <person name="Chinwalla A."/>
            <person name="Mardis E.R."/>
            <person name="Wilson R.K."/>
        </authorList>
    </citation>
    <scope>NUCLEOTIDE SEQUENCE [LARGE SCALE GENOMIC DNA]</scope>
    <source>
        <strain evidence="2">DSM 14469</strain>
    </source>
</reference>
<comment type="caution">
    <text evidence="2">The sequence shown here is derived from an EMBL/GenBank/DDBJ whole genome shotgun (WGS) entry which is preliminary data.</text>
</comment>
<dbReference type="OrthoDB" id="1854250at2"/>
<evidence type="ECO:0000313" key="2">
    <source>
        <dbReference type="EMBL" id="EET62586.1"/>
    </source>
</evidence>
<dbReference type="GO" id="GO:0008081">
    <property type="term" value="F:phosphoric diester hydrolase activity"/>
    <property type="evidence" value="ECO:0007669"/>
    <property type="project" value="InterPro"/>
</dbReference>
<dbReference type="eggNOG" id="COG0584">
    <property type="taxonomic scope" value="Bacteria"/>
</dbReference>
<name>C6LAH9_9FIRM</name>
<dbReference type="RefSeq" id="WP_006860421.1">
    <property type="nucleotide sequence ID" value="NZ_ACCL02000002.1"/>
</dbReference>
<dbReference type="InterPro" id="IPR030395">
    <property type="entry name" value="GP_PDE_dom"/>
</dbReference>
<dbReference type="GO" id="GO:0006629">
    <property type="term" value="P:lipid metabolic process"/>
    <property type="evidence" value="ECO:0007669"/>
    <property type="project" value="InterPro"/>
</dbReference>
<keyword evidence="3" id="KW-1185">Reference proteome</keyword>
<accession>C6LAH9</accession>
<dbReference type="Proteomes" id="UP000005561">
    <property type="component" value="Unassembled WGS sequence"/>
</dbReference>
<dbReference type="InterPro" id="IPR032160">
    <property type="entry name" value="DUF4996"/>
</dbReference>
<gene>
    <name evidence="2" type="ORF">BRYFOR_05621</name>
</gene>
<protein>
    <submittedName>
        <fullName evidence="2">Glycerophosphodiester phosphodiesterase family protein</fullName>
    </submittedName>
</protein>
<dbReference type="Gene3D" id="3.20.20.190">
    <property type="entry name" value="Phosphatidylinositol (PI) phosphodiesterase"/>
    <property type="match status" value="1"/>
</dbReference>
<dbReference type="EMBL" id="ACCL02000002">
    <property type="protein sequence ID" value="EET62586.1"/>
    <property type="molecule type" value="Genomic_DNA"/>
</dbReference>
<dbReference type="AlphaFoldDB" id="C6LAH9"/>
<evidence type="ECO:0000259" key="1">
    <source>
        <dbReference type="PROSITE" id="PS51704"/>
    </source>
</evidence>
<feature type="domain" description="GP-PDE" evidence="1">
    <location>
        <begin position="13"/>
        <end position="273"/>
    </location>
</feature>